<feature type="transmembrane region" description="Helical" evidence="1">
    <location>
        <begin position="50"/>
        <end position="72"/>
    </location>
</feature>
<dbReference type="AlphaFoldDB" id="A0A1G6AAM1"/>
<sequence length="361" mass="41311">MIVLAVTIILLHVLAISERFVNVYHHVIYIRIAEYYGGIMGKVPINVGEIMMYCAAGFLILELVLVILLLFWRAKSKYRRWVVSYSKALLLGAAVVVLIYTLNWSIPFRYSIDLGEETVTKYTLGDLQKLRSDIVEMLNQAAEEIGRDEDGNIVYEEDVDEQVIAALKGISDEFEYLDGSYPVMKESYCSDVLEWMNIAGYTYPYTMEVTYNKYTMSLYYPSLLAHEMSHHKGYYKEDDANFLSEIACMKSECPYLVYSGCLDAYYYVDNAYKEALFSYLDEEEATTIWQQRELASALVGEDLTKDRKAAQEAYNADEHAAQSFSSAAQSVSEVGWDVQSDVLEEDCYEGVVGLLLQYDWK</sequence>
<feature type="transmembrane region" description="Helical" evidence="1">
    <location>
        <begin position="84"/>
        <end position="102"/>
    </location>
</feature>
<dbReference type="Pfam" id="PF12725">
    <property type="entry name" value="DUF3810"/>
    <property type="match status" value="1"/>
</dbReference>
<name>A0A1G6AAM1_EUBOX</name>
<keyword evidence="1" id="KW-0472">Membrane</keyword>
<gene>
    <name evidence="2" type="ORF">SAMN02910417_00345</name>
</gene>
<evidence type="ECO:0000313" key="3">
    <source>
        <dbReference type="Proteomes" id="UP000199228"/>
    </source>
</evidence>
<protein>
    <recommendedName>
        <fullName evidence="4">DUF3810 domain-containing protein</fullName>
    </recommendedName>
</protein>
<evidence type="ECO:0008006" key="4">
    <source>
        <dbReference type="Google" id="ProtNLM"/>
    </source>
</evidence>
<keyword evidence="3" id="KW-1185">Reference proteome</keyword>
<keyword evidence="1" id="KW-1133">Transmembrane helix</keyword>
<keyword evidence="1" id="KW-0812">Transmembrane</keyword>
<evidence type="ECO:0000313" key="2">
    <source>
        <dbReference type="EMBL" id="SDB05350.1"/>
    </source>
</evidence>
<evidence type="ECO:0000256" key="1">
    <source>
        <dbReference type="SAM" id="Phobius"/>
    </source>
</evidence>
<dbReference type="EMBL" id="FMXR01000005">
    <property type="protein sequence ID" value="SDB05350.1"/>
    <property type="molecule type" value="Genomic_DNA"/>
</dbReference>
<dbReference type="Proteomes" id="UP000199228">
    <property type="component" value="Unassembled WGS sequence"/>
</dbReference>
<proteinExistence type="predicted"/>
<dbReference type="InterPro" id="IPR024294">
    <property type="entry name" value="DUF3810"/>
</dbReference>
<reference evidence="2 3" key="1">
    <citation type="submission" date="2016-10" db="EMBL/GenBank/DDBJ databases">
        <authorList>
            <person name="de Groot N.N."/>
        </authorList>
    </citation>
    <scope>NUCLEOTIDE SEQUENCE [LARGE SCALE GENOMIC DNA]</scope>
    <source>
        <strain evidence="2 3">DSM 3217</strain>
    </source>
</reference>
<dbReference type="STRING" id="1732.SAMN02910417_00345"/>
<accession>A0A1G6AAM1</accession>
<organism evidence="2 3">
    <name type="scientific">Eubacterium oxidoreducens</name>
    <dbReference type="NCBI Taxonomy" id="1732"/>
    <lineage>
        <taxon>Bacteria</taxon>
        <taxon>Bacillati</taxon>
        <taxon>Bacillota</taxon>
        <taxon>Clostridia</taxon>
        <taxon>Eubacteriales</taxon>
        <taxon>Eubacteriaceae</taxon>
        <taxon>Eubacterium</taxon>
    </lineage>
</organism>